<keyword evidence="2" id="KW-1185">Reference proteome</keyword>
<dbReference type="AlphaFoldDB" id="A0A9D4ND90"/>
<name>A0A9D4ND90_DREPO</name>
<dbReference type="Proteomes" id="UP000828390">
    <property type="component" value="Unassembled WGS sequence"/>
</dbReference>
<dbReference type="EMBL" id="JAIWYP010000001">
    <property type="protein sequence ID" value="KAH3893315.1"/>
    <property type="molecule type" value="Genomic_DNA"/>
</dbReference>
<evidence type="ECO:0000313" key="2">
    <source>
        <dbReference type="Proteomes" id="UP000828390"/>
    </source>
</evidence>
<reference evidence="1" key="2">
    <citation type="submission" date="2020-11" db="EMBL/GenBank/DDBJ databases">
        <authorList>
            <person name="McCartney M.A."/>
            <person name="Auch B."/>
            <person name="Kono T."/>
            <person name="Mallez S."/>
            <person name="Becker A."/>
            <person name="Gohl D.M."/>
            <person name="Silverstein K.A.T."/>
            <person name="Koren S."/>
            <person name="Bechman K.B."/>
            <person name="Herman A."/>
            <person name="Abrahante J.E."/>
            <person name="Garbe J."/>
        </authorList>
    </citation>
    <scope>NUCLEOTIDE SEQUENCE</scope>
    <source>
        <strain evidence="1">Duluth1</strain>
        <tissue evidence="1">Whole animal</tissue>
    </source>
</reference>
<organism evidence="1 2">
    <name type="scientific">Dreissena polymorpha</name>
    <name type="common">Zebra mussel</name>
    <name type="synonym">Mytilus polymorpha</name>
    <dbReference type="NCBI Taxonomy" id="45954"/>
    <lineage>
        <taxon>Eukaryota</taxon>
        <taxon>Metazoa</taxon>
        <taxon>Spiralia</taxon>
        <taxon>Lophotrochozoa</taxon>
        <taxon>Mollusca</taxon>
        <taxon>Bivalvia</taxon>
        <taxon>Autobranchia</taxon>
        <taxon>Heteroconchia</taxon>
        <taxon>Euheterodonta</taxon>
        <taxon>Imparidentia</taxon>
        <taxon>Neoheterodontei</taxon>
        <taxon>Myida</taxon>
        <taxon>Dreissenoidea</taxon>
        <taxon>Dreissenidae</taxon>
        <taxon>Dreissena</taxon>
    </lineage>
</organism>
<proteinExistence type="predicted"/>
<protein>
    <submittedName>
        <fullName evidence="1">Uncharacterized protein</fullName>
    </submittedName>
</protein>
<evidence type="ECO:0000313" key="1">
    <source>
        <dbReference type="EMBL" id="KAH3893315.1"/>
    </source>
</evidence>
<accession>A0A9D4ND90</accession>
<comment type="caution">
    <text evidence="1">The sequence shown here is derived from an EMBL/GenBank/DDBJ whole genome shotgun (WGS) entry which is preliminary data.</text>
</comment>
<reference evidence="1" key="1">
    <citation type="journal article" date="2019" name="bioRxiv">
        <title>The Genome of the Zebra Mussel, Dreissena polymorpha: A Resource for Invasive Species Research.</title>
        <authorList>
            <person name="McCartney M.A."/>
            <person name="Auch B."/>
            <person name="Kono T."/>
            <person name="Mallez S."/>
            <person name="Zhang Y."/>
            <person name="Obille A."/>
            <person name="Becker A."/>
            <person name="Abrahante J.E."/>
            <person name="Garbe J."/>
            <person name="Badalamenti J.P."/>
            <person name="Herman A."/>
            <person name="Mangelson H."/>
            <person name="Liachko I."/>
            <person name="Sullivan S."/>
            <person name="Sone E.D."/>
            <person name="Koren S."/>
            <person name="Silverstein K.A.T."/>
            <person name="Beckman K.B."/>
            <person name="Gohl D.M."/>
        </authorList>
    </citation>
    <scope>NUCLEOTIDE SEQUENCE</scope>
    <source>
        <strain evidence="1">Duluth1</strain>
        <tissue evidence="1">Whole animal</tissue>
    </source>
</reference>
<gene>
    <name evidence="1" type="ORF">DPMN_017462</name>
</gene>
<sequence>MDLDQHGPTIVKMQCLDEVKKICRKTKSMSMWNKNPIFRMTPKFKSGEKDCRECKKKTKLRTLFEKGPCGDGISAHSHFTAAAQRNGASNVKVSCLHGKVNRDPKNGTKKKICKREPKSLHSRMTLRGNGKVSASASNVRRLRQSKMEEFCNGNLTRQNKKCFEMFIKGDNNVEVENIENEHTSVRENAEAQVFVVFDDMKDMEEELYDKLFGMKQESVGLVGWEGFADSVTVDNIDSEEDGKVFLVRKSGKKGKHGRYLPLEFPSNASKEKGDNKFATAECGTVYSLKQVEHMEEDDDADLVCSISVENERCSRTIKQTSDVLDVVNKTVKSGTNVKIDGYYRSLKHLKSKSTSLEVSKIMPDKQMVTSECTGDYVYKAGKKVFAEKDVKSSKVMEHKELSKLHDYWNLGPNFHGSHLKGALFDACNKFFKGTSCS</sequence>